<keyword evidence="4" id="KW-0456">Lyase</keyword>
<dbReference type="OMA" id="KGYLCEP"/>
<dbReference type="Gene3D" id="3.90.1380.10">
    <property type="entry name" value="Threonine synthase, N-terminal domain"/>
    <property type="match status" value="1"/>
</dbReference>
<feature type="modified residue" description="N6-(pyridoxal phosphate)lysine" evidence="5">
    <location>
        <position position="119"/>
    </location>
</feature>
<evidence type="ECO:0000313" key="10">
    <source>
        <dbReference type="Proteomes" id="UP000011087"/>
    </source>
</evidence>
<evidence type="ECO:0000256" key="5">
    <source>
        <dbReference type="PIRSR" id="PIRSR604450-51"/>
    </source>
</evidence>
<dbReference type="GeneID" id="17296669"/>
<organism evidence="8">
    <name type="scientific">Guillardia theta (strain CCMP2712)</name>
    <name type="common">Cryptophyte</name>
    <dbReference type="NCBI Taxonomy" id="905079"/>
    <lineage>
        <taxon>Eukaryota</taxon>
        <taxon>Cryptophyceae</taxon>
        <taxon>Pyrenomonadales</taxon>
        <taxon>Geminigeraceae</taxon>
        <taxon>Guillardia</taxon>
    </lineage>
</organism>
<dbReference type="Gene3D" id="3.40.50.1100">
    <property type="match status" value="2"/>
</dbReference>
<evidence type="ECO:0008006" key="11">
    <source>
        <dbReference type="Google" id="ProtNLM"/>
    </source>
</evidence>
<keyword evidence="3 5" id="KW-0663">Pyridoxal phosphate</keyword>
<feature type="domain" description="Tryptophan synthase beta chain-like PALP" evidence="6">
    <location>
        <begin position="105"/>
        <end position="416"/>
    </location>
</feature>
<dbReference type="PaxDb" id="55529-EKX39981"/>
<dbReference type="InterPro" id="IPR004450">
    <property type="entry name" value="Thr_synthase-like"/>
</dbReference>
<dbReference type="PANTHER" id="PTHR42690">
    <property type="entry name" value="THREONINE SYNTHASE FAMILY MEMBER"/>
    <property type="match status" value="1"/>
</dbReference>
<evidence type="ECO:0000256" key="2">
    <source>
        <dbReference type="ARBA" id="ARBA00005517"/>
    </source>
</evidence>
<comment type="similarity">
    <text evidence="2">Belongs to the threonine synthase family.</text>
</comment>
<dbReference type="PANTHER" id="PTHR42690:SF1">
    <property type="entry name" value="THREONINE SYNTHASE-LIKE 2"/>
    <property type="match status" value="1"/>
</dbReference>
<keyword evidence="10" id="KW-1185">Reference proteome</keyword>
<dbReference type="OrthoDB" id="5203861at2759"/>
<reference evidence="9" key="3">
    <citation type="submission" date="2015-06" db="UniProtKB">
        <authorList>
            <consortium name="EnsemblProtists"/>
        </authorList>
    </citation>
    <scope>IDENTIFICATION</scope>
</reference>
<evidence type="ECO:0000256" key="1">
    <source>
        <dbReference type="ARBA" id="ARBA00001933"/>
    </source>
</evidence>
<reference evidence="8 10" key="1">
    <citation type="journal article" date="2012" name="Nature">
        <title>Algal genomes reveal evolutionary mosaicism and the fate of nucleomorphs.</title>
        <authorList>
            <consortium name="DOE Joint Genome Institute"/>
            <person name="Curtis B.A."/>
            <person name="Tanifuji G."/>
            <person name="Burki F."/>
            <person name="Gruber A."/>
            <person name="Irimia M."/>
            <person name="Maruyama S."/>
            <person name="Arias M.C."/>
            <person name="Ball S.G."/>
            <person name="Gile G.H."/>
            <person name="Hirakawa Y."/>
            <person name="Hopkins J.F."/>
            <person name="Kuo A."/>
            <person name="Rensing S.A."/>
            <person name="Schmutz J."/>
            <person name="Symeonidi A."/>
            <person name="Elias M."/>
            <person name="Eveleigh R.J."/>
            <person name="Herman E.K."/>
            <person name="Klute M.J."/>
            <person name="Nakayama T."/>
            <person name="Obornik M."/>
            <person name="Reyes-Prieto A."/>
            <person name="Armbrust E.V."/>
            <person name="Aves S.J."/>
            <person name="Beiko R.G."/>
            <person name="Coutinho P."/>
            <person name="Dacks J.B."/>
            <person name="Durnford D.G."/>
            <person name="Fast N.M."/>
            <person name="Green B.R."/>
            <person name="Grisdale C.J."/>
            <person name="Hempel F."/>
            <person name="Henrissat B."/>
            <person name="Hoppner M.P."/>
            <person name="Ishida K."/>
            <person name="Kim E."/>
            <person name="Koreny L."/>
            <person name="Kroth P.G."/>
            <person name="Liu Y."/>
            <person name="Malik S.B."/>
            <person name="Maier U.G."/>
            <person name="McRose D."/>
            <person name="Mock T."/>
            <person name="Neilson J.A."/>
            <person name="Onodera N.T."/>
            <person name="Poole A.M."/>
            <person name="Pritham E.J."/>
            <person name="Richards T.A."/>
            <person name="Rocap G."/>
            <person name="Roy S.W."/>
            <person name="Sarai C."/>
            <person name="Schaack S."/>
            <person name="Shirato S."/>
            <person name="Slamovits C.H."/>
            <person name="Spencer D.F."/>
            <person name="Suzuki S."/>
            <person name="Worden A.Z."/>
            <person name="Zauner S."/>
            <person name="Barry K."/>
            <person name="Bell C."/>
            <person name="Bharti A.K."/>
            <person name="Crow J.A."/>
            <person name="Grimwood J."/>
            <person name="Kramer R."/>
            <person name="Lindquist E."/>
            <person name="Lucas S."/>
            <person name="Salamov A."/>
            <person name="McFadden G.I."/>
            <person name="Lane C.E."/>
            <person name="Keeling P.J."/>
            <person name="Gray M.W."/>
            <person name="Grigoriev I.V."/>
            <person name="Archibald J.M."/>
        </authorList>
    </citation>
    <scope>NUCLEOTIDE SEQUENCE</scope>
    <source>
        <strain evidence="8 10">CCMP2712</strain>
    </source>
</reference>
<dbReference type="EMBL" id="JH993035">
    <property type="protein sequence ID" value="EKX39981.1"/>
    <property type="molecule type" value="Genomic_DNA"/>
</dbReference>
<evidence type="ECO:0000313" key="9">
    <source>
        <dbReference type="EnsemblProtists" id="EKX39981"/>
    </source>
</evidence>
<protein>
    <recommendedName>
        <fullName evidence="11">Threonine synthase</fullName>
    </recommendedName>
</protein>
<evidence type="ECO:0000313" key="8">
    <source>
        <dbReference type="EMBL" id="EKX39981.1"/>
    </source>
</evidence>
<dbReference type="GO" id="GO:0009088">
    <property type="term" value="P:threonine biosynthetic process"/>
    <property type="evidence" value="ECO:0007669"/>
    <property type="project" value="TreeGrafter"/>
</dbReference>
<gene>
    <name evidence="8" type="ORF">GUITHDRAFT_75934</name>
</gene>
<evidence type="ECO:0000259" key="7">
    <source>
        <dbReference type="Pfam" id="PF14821"/>
    </source>
</evidence>
<dbReference type="NCBIfam" id="TIGR00260">
    <property type="entry name" value="thrC"/>
    <property type="match status" value="1"/>
</dbReference>
<dbReference type="GO" id="GO:0004795">
    <property type="term" value="F:threonine synthase activity"/>
    <property type="evidence" value="ECO:0007669"/>
    <property type="project" value="TreeGrafter"/>
</dbReference>
<accession>L1IUP0</accession>
<sequence>MRYVSTRGGGEEEGIEEALRRGYARDGGLYVPKTIRELEEGELERLSRLQFRELCTEILLWFASEELSEEEVRGVVQSCFEGFSSEEIIPLTMLSGRGAPEDGSVLVAELFHGPSMSFKDFGQQVLCKLLNMFAQKKKNKISILVSTTGDTGPAAIMAARGLEALKVVVTYPHGQISKFQELQMTTEDANNVFVYSFQGGGDDMDAPIKTLSTDVSFQERHGLAAVNSINIGRVIMQSVHYFWSYFRAVEKLKLPVGSSVDFALPCGALGNAAAGLLAKKMGLPIRRIVCGTNMNDIFHRAISSGDFSRHDKMIRTLSEAINIQVPYNFERIIYFLSGGDHKLVKDLMGRMSETGRIQVEGELLQSLQENFASQRVTDEEMLEASQAQRSCMLEEDYLMDPHTAVGYAAIRRSVLLWRAPGGACKDGNVVLLATAHPCKFEDAITEVGRGGRERGGWRRSDLMWVRGRRRGGREAVAQGGGRGSEGDLCRRWERNGWRRTKRECDRRASRSS</sequence>
<dbReference type="Proteomes" id="UP000011087">
    <property type="component" value="Unassembled WGS sequence"/>
</dbReference>
<dbReference type="InterPro" id="IPR001926">
    <property type="entry name" value="TrpB-like_PALP"/>
</dbReference>
<dbReference type="InterPro" id="IPR036052">
    <property type="entry name" value="TrpB-like_PALP_sf"/>
</dbReference>
<dbReference type="RefSeq" id="XP_005826961.1">
    <property type="nucleotide sequence ID" value="XM_005826904.1"/>
</dbReference>
<dbReference type="KEGG" id="gtt:GUITHDRAFT_75934"/>
<evidence type="ECO:0000256" key="3">
    <source>
        <dbReference type="ARBA" id="ARBA00022898"/>
    </source>
</evidence>
<dbReference type="EnsemblProtists" id="EKX39981">
    <property type="protein sequence ID" value="EKX39981"/>
    <property type="gene ID" value="GUITHDRAFT_75934"/>
</dbReference>
<name>L1IUP0_GUITC</name>
<dbReference type="Pfam" id="PF00291">
    <property type="entry name" value="PALP"/>
    <property type="match status" value="1"/>
</dbReference>
<dbReference type="InterPro" id="IPR037158">
    <property type="entry name" value="Thr_synth_N_sf"/>
</dbReference>
<dbReference type="InterPro" id="IPR029144">
    <property type="entry name" value="Thr_synth_N"/>
</dbReference>
<dbReference type="SUPFAM" id="SSF53686">
    <property type="entry name" value="Tryptophan synthase beta subunit-like PLP-dependent enzymes"/>
    <property type="match status" value="1"/>
</dbReference>
<comment type="cofactor">
    <cofactor evidence="1 5">
        <name>pyridoxal 5'-phosphate</name>
        <dbReference type="ChEBI" id="CHEBI:597326"/>
    </cofactor>
</comment>
<dbReference type="Pfam" id="PF14821">
    <property type="entry name" value="Thr_synth_N"/>
    <property type="match status" value="1"/>
</dbReference>
<evidence type="ECO:0000256" key="4">
    <source>
        <dbReference type="ARBA" id="ARBA00023239"/>
    </source>
</evidence>
<reference evidence="10" key="2">
    <citation type="submission" date="2012-11" db="EMBL/GenBank/DDBJ databases">
        <authorList>
            <person name="Kuo A."/>
            <person name="Curtis B.A."/>
            <person name="Tanifuji G."/>
            <person name="Burki F."/>
            <person name="Gruber A."/>
            <person name="Irimia M."/>
            <person name="Maruyama S."/>
            <person name="Arias M.C."/>
            <person name="Ball S.G."/>
            <person name="Gile G.H."/>
            <person name="Hirakawa Y."/>
            <person name="Hopkins J.F."/>
            <person name="Rensing S.A."/>
            <person name="Schmutz J."/>
            <person name="Symeonidi A."/>
            <person name="Elias M."/>
            <person name="Eveleigh R.J."/>
            <person name="Herman E.K."/>
            <person name="Klute M.J."/>
            <person name="Nakayama T."/>
            <person name="Obornik M."/>
            <person name="Reyes-Prieto A."/>
            <person name="Armbrust E.V."/>
            <person name="Aves S.J."/>
            <person name="Beiko R.G."/>
            <person name="Coutinho P."/>
            <person name="Dacks J.B."/>
            <person name="Durnford D.G."/>
            <person name="Fast N.M."/>
            <person name="Green B.R."/>
            <person name="Grisdale C."/>
            <person name="Hempe F."/>
            <person name="Henrissat B."/>
            <person name="Hoppner M.P."/>
            <person name="Ishida K.-I."/>
            <person name="Kim E."/>
            <person name="Koreny L."/>
            <person name="Kroth P.G."/>
            <person name="Liu Y."/>
            <person name="Malik S.-B."/>
            <person name="Maier U.G."/>
            <person name="McRose D."/>
            <person name="Mock T."/>
            <person name="Neilson J.A."/>
            <person name="Onodera N.T."/>
            <person name="Poole A.M."/>
            <person name="Pritham E.J."/>
            <person name="Richards T.A."/>
            <person name="Rocap G."/>
            <person name="Roy S.W."/>
            <person name="Sarai C."/>
            <person name="Schaack S."/>
            <person name="Shirato S."/>
            <person name="Slamovits C.H."/>
            <person name="Spencer D.F."/>
            <person name="Suzuki S."/>
            <person name="Worden A.Z."/>
            <person name="Zauner S."/>
            <person name="Barry K."/>
            <person name="Bell C."/>
            <person name="Bharti A.K."/>
            <person name="Crow J.A."/>
            <person name="Grimwood J."/>
            <person name="Kramer R."/>
            <person name="Lindquist E."/>
            <person name="Lucas S."/>
            <person name="Salamov A."/>
            <person name="McFadden G.I."/>
            <person name="Lane C.E."/>
            <person name="Keeling P.J."/>
            <person name="Gray M.W."/>
            <person name="Grigoriev I.V."/>
            <person name="Archibald J.M."/>
        </authorList>
    </citation>
    <scope>NUCLEOTIDE SEQUENCE</scope>
    <source>
        <strain evidence="10">CCMP2712</strain>
    </source>
</reference>
<dbReference type="HOGENOM" id="CLU_015170_1_1_1"/>
<feature type="domain" description="Threonine synthase N-terminal" evidence="7">
    <location>
        <begin position="2"/>
        <end position="80"/>
    </location>
</feature>
<dbReference type="STRING" id="905079.L1IUP0"/>
<dbReference type="AlphaFoldDB" id="L1IUP0"/>
<dbReference type="InterPro" id="IPR051166">
    <property type="entry name" value="Threonine_Synthase"/>
</dbReference>
<dbReference type="eggNOG" id="KOG2616">
    <property type="taxonomic scope" value="Eukaryota"/>
</dbReference>
<evidence type="ECO:0000259" key="6">
    <source>
        <dbReference type="Pfam" id="PF00291"/>
    </source>
</evidence>
<proteinExistence type="inferred from homology"/>